<dbReference type="RefSeq" id="WP_145303512.1">
    <property type="nucleotide sequence ID" value="NZ_CP036319.1"/>
</dbReference>
<accession>A0A5C5Y794</accession>
<dbReference type="AlphaFoldDB" id="A0A5C5Y794"/>
<keyword evidence="1" id="KW-1133">Transmembrane helix</keyword>
<reference evidence="2 3" key="1">
    <citation type="submission" date="2019-02" db="EMBL/GenBank/DDBJ databases">
        <title>Deep-cultivation of Planctomycetes and their phenomic and genomic characterization uncovers novel biology.</title>
        <authorList>
            <person name="Wiegand S."/>
            <person name="Jogler M."/>
            <person name="Boedeker C."/>
            <person name="Pinto D."/>
            <person name="Vollmers J."/>
            <person name="Rivas-Marin E."/>
            <person name="Kohn T."/>
            <person name="Peeters S.H."/>
            <person name="Heuer A."/>
            <person name="Rast P."/>
            <person name="Oberbeckmann S."/>
            <person name="Bunk B."/>
            <person name="Jeske O."/>
            <person name="Meyerdierks A."/>
            <person name="Storesund J.E."/>
            <person name="Kallscheuer N."/>
            <person name="Luecker S."/>
            <person name="Lage O.M."/>
            <person name="Pohl T."/>
            <person name="Merkel B.J."/>
            <person name="Hornburger P."/>
            <person name="Mueller R.-W."/>
            <person name="Bruemmer F."/>
            <person name="Labrenz M."/>
            <person name="Spormann A.M."/>
            <person name="Op Den Camp H."/>
            <person name="Overmann J."/>
            <person name="Amann R."/>
            <person name="Jetten M.S.M."/>
            <person name="Mascher T."/>
            <person name="Medema M.H."/>
            <person name="Devos D.P."/>
            <person name="Kaster A.-K."/>
            <person name="Ovreas L."/>
            <person name="Rohde M."/>
            <person name="Galperin M.Y."/>
            <person name="Jogler C."/>
        </authorList>
    </citation>
    <scope>NUCLEOTIDE SEQUENCE [LARGE SCALE GENOMIC DNA]</scope>
    <source>
        <strain evidence="2 3">Pan14r</strain>
    </source>
</reference>
<name>A0A5C5Y794_9PLAN</name>
<feature type="transmembrane region" description="Helical" evidence="1">
    <location>
        <begin position="68"/>
        <end position="92"/>
    </location>
</feature>
<keyword evidence="3" id="KW-1185">Reference proteome</keyword>
<gene>
    <name evidence="2" type="ORF">Pan14r_34900</name>
</gene>
<evidence type="ECO:0000256" key="1">
    <source>
        <dbReference type="SAM" id="Phobius"/>
    </source>
</evidence>
<evidence type="ECO:0000313" key="2">
    <source>
        <dbReference type="EMBL" id="TWT71180.1"/>
    </source>
</evidence>
<organism evidence="2 3">
    <name type="scientific">Crateriforma conspicua</name>
    <dbReference type="NCBI Taxonomy" id="2527996"/>
    <lineage>
        <taxon>Bacteria</taxon>
        <taxon>Pseudomonadati</taxon>
        <taxon>Planctomycetota</taxon>
        <taxon>Planctomycetia</taxon>
        <taxon>Planctomycetales</taxon>
        <taxon>Planctomycetaceae</taxon>
        <taxon>Crateriforma</taxon>
    </lineage>
</organism>
<comment type="caution">
    <text evidence="2">The sequence shown here is derived from an EMBL/GenBank/DDBJ whole genome shotgun (WGS) entry which is preliminary data.</text>
</comment>
<dbReference type="EMBL" id="SJPL01000001">
    <property type="protein sequence ID" value="TWT71180.1"/>
    <property type="molecule type" value="Genomic_DNA"/>
</dbReference>
<protein>
    <submittedName>
        <fullName evidence="2">Uncharacterized protein</fullName>
    </submittedName>
</protein>
<sequence>MHLLTCPHCEAAIEVSPAQAGGTTPCPSCNAVVDVPKLGQLRQLPRVDDAGPLGDAPKSEVNAVGRGLFVVLGLVGLVFLLVAGFCGLRWAVIDVPMTTEMHAQQLRDEFKKLSPAELIRVWEDIEEFGIAATAPTDYRVAEMKKQSMGTYALASGGVAAACLLGAFLSLSLGRSKTPAASG</sequence>
<dbReference type="Proteomes" id="UP000317238">
    <property type="component" value="Unassembled WGS sequence"/>
</dbReference>
<dbReference type="OrthoDB" id="270282at2"/>
<feature type="transmembrane region" description="Helical" evidence="1">
    <location>
        <begin position="151"/>
        <end position="172"/>
    </location>
</feature>
<keyword evidence="1" id="KW-0472">Membrane</keyword>
<dbReference type="Gene3D" id="2.20.28.160">
    <property type="match status" value="1"/>
</dbReference>
<proteinExistence type="predicted"/>
<keyword evidence="1" id="KW-0812">Transmembrane</keyword>
<evidence type="ECO:0000313" key="3">
    <source>
        <dbReference type="Proteomes" id="UP000317238"/>
    </source>
</evidence>